<dbReference type="InterPro" id="IPR005650">
    <property type="entry name" value="BlaI_family"/>
</dbReference>
<evidence type="ECO:0000256" key="1">
    <source>
        <dbReference type="ARBA" id="ARBA00011046"/>
    </source>
</evidence>
<comment type="similarity">
    <text evidence="1">Belongs to the BlaI transcriptional regulatory family.</text>
</comment>
<dbReference type="Proteomes" id="UP000611629">
    <property type="component" value="Unassembled WGS sequence"/>
</dbReference>
<dbReference type="PIRSF" id="PIRSF019455">
    <property type="entry name" value="CopR_AtkY"/>
    <property type="match status" value="1"/>
</dbReference>
<keyword evidence="3" id="KW-0238">DNA-binding</keyword>
<evidence type="ECO:0000256" key="2">
    <source>
        <dbReference type="ARBA" id="ARBA00023015"/>
    </source>
</evidence>
<dbReference type="GO" id="GO:0045892">
    <property type="term" value="P:negative regulation of DNA-templated transcription"/>
    <property type="evidence" value="ECO:0007669"/>
    <property type="project" value="InterPro"/>
</dbReference>
<sequence length="118" mass="13880">MKRFTDAEQKLAEIIWANEPVTSPKLVQICKEELNWKKSTTYTMLKKLEIKEIFINNKGIVESLLTKEEFYAEQSKQIVDEGFNGSFPRFLAAFTRHKKLSSKEISELQRLIEEHKED</sequence>
<dbReference type="RefSeq" id="WP_179237428.1">
    <property type="nucleotide sequence ID" value="NZ_JACBNQ010000004.1"/>
</dbReference>
<protein>
    <submittedName>
        <fullName evidence="5">BlaI/MecI/CopY family transcriptional regulator</fullName>
    </submittedName>
</protein>
<dbReference type="GO" id="GO:0003677">
    <property type="term" value="F:DNA binding"/>
    <property type="evidence" value="ECO:0007669"/>
    <property type="project" value="UniProtKB-KW"/>
</dbReference>
<accession>A0A974GVU2</accession>
<reference evidence="5" key="1">
    <citation type="submission" date="2020-07" db="EMBL/GenBank/DDBJ databases">
        <title>Genomic analysis of a strain of Sedimentibacter Hydroxybenzoicus DSM7310.</title>
        <authorList>
            <person name="Ma S."/>
        </authorList>
    </citation>
    <scope>NUCLEOTIDE SEQUENCE</scope>
    <source>
        <strain evidence="5">DSM 7310</strain>
    </source>
</reference>
<proteinExistence type="inferred from homology"/>
<dbReference type="Pfam" id="PF03965">
    <property type="entry name" value="Penicillinase_R"/>
    <property type="match status" value="1"/>
</dbReference>
<gene>
    <name evidence="5" type="ORF">HZF24_06215</name>
</gene>
<name>A0A974GVU2_SEDHY</name>
<evidence type="ECO:0000256" key="3">
    <source>
        <dbReference type="ARBA" id="ARBA00023125"/>
    </source>
</evidence>
<keyword evidence="4" id="KW-0804">Transcription</keyword>
<evidence type="ECO:0000313" key="6">
    <source>
        <dbReference type="Proteomes" id="UP000611629"/>
    </source>
</evidence>
<dbReference type="InterPro" id="IPR036390">
    <property type="entry name" value="WH_DNA-bd_sf"/>
</dbReference>
<evidence type="ECO:0000256" key="4">
    <source>
        <dbReference type="ARBA" id="ARBA00023163"/>
    </source>
</evidence>
<organism evidence="5 6">
    <name type="scientific">Sedimentibacter hydroxybenzoicus DSM 7310</name>
    <dbReference type="NCBI Taxonomy" id="1123245"/>
    <lineage>
        <taxon>Bacteria</taxon>
        <taxon>Bacillati</taxon>
        <taxon>Bacillota</taxon>
        <taxon>Tissierellia</taxon>
        <taxon>Sedimentibacter</taxon>
    </lineage>
</organism>
<keyword evidence="2" id="KW-0805">Transcription regulation</keyword>
<dbReference type="Gene3D" id="1.10.4040.10">
    <property type="entry name" value="Penicillinase repressor domain"/>
    <property type="match status" value="1"/>
</dbReference>
<evidence type="ECO:0000313" key="5">
    <source>
        <dbReference type="EMBL" id="NYB73733.1"/>
    </source>
</evidence>
<dbReference type="SUPFAM" id="SSF46785">
    <property type="entry name" value="Winged helix' DNA-binding domain"/>
    <property type="match status" value="1"/>
</dbReference>
<dbReference type="InterPro" id="IPR036388">
    <property type="entry name" value="WH-like_DNA-bd_sf"/>
</dbReference>
<dbReference type="AlphaFoldDB" id="A0A974GVU2"/>
<keyword evidence="6" id="KW-1185">Reference proteome</keyword>
<comment type="caution">
    <text evidence="5">The sequence shown here is derived from an EMBL/GenBank/DDBJ whole genome shotgun (WGS) entry which is preliminary data.</text>
</comment>
<dbReference type="EMBL" id="JACBNQ010000004">
    <property type="protein sequence ID" value="NYB73733.1"/>
    <property type="molecule type" value="Genomic_DNA"/>
</dbReference>
<dbReference type="Gene3D" id="1.10.10.10">
    <property type="entry name" value="Winged helix-like DNA-binding domain superfamily/Winged helix DNA-binding domain"/>
    <property type="match status" value="1"/>
</dbReference>